<organism evidence="3 4">
    <name type="scientific">Deinococcus hopiensis KR-140</name>
    <dbReference type="NCBI Taxonomy" id="695939"/>
    <lineage>
        <taxon>Bacteria</taxon>
        <taxon>Thermotogati</taxon>
        <taxon>Deinococcota</taxon>
        <taxon>Deinococci</taxon>
        <taxon>Deinococcales</taxon>
        <taxon>Deinococcaceae</taxon>
        <taxon>Deinococcus</taxon>
    </lineage>
</organism>
<proteinExistence type="predicted"/>
<feature type="signal peptide" evidence="2">
    <location>
        <begin position="1"/>
        <end position="22"/>
    </location>
</feature>
<feature type="compositionally biased region" description="Low complexity" evidence="1">
    <location>
        <begin position="48"/>
        <end position="57"/>
    </location>
</feature>
<dbReference type="AlphaFoldDB" id="A0A1W1ULJ4"/>
<evidence type="ECO:0000313" key="3">
    <source>
        <dbReference type="EMBL" id="SMB81681.1"/>
    </source>
</evidence>
<dbReference type="Proteomes" id="UP000192582">
    <property type="component" value="Unassembled WGS sequence"/>
</dbReference>
<feature type="compositionally biased region" description="Low complexity" evidence="1">
    <location>
        <begin position="22"/>
        <end position="41"/>
    </location>
</feature>
<keyword evidence="2" id="KW-0732">Signal</keyword>
<evidence type="ECO:0000313" key="4">
    <source>
        <dbReference type="Proteomes" id="UP000192582"/>
    </source>
</evidence>
<accession>A0A1W1ULJ4</accession>
<gene>
    <name evidence="3" type="ORF">SAMN00790413_04676</name>
</gene>
<evidence type="ECO:0000256" key="2">
    <source>
        <dbReference type="SAM" id="SignalP"/>
    </source>
</evidence>
<dbReference type="RefSeq" id="WP_245808154.1">
    <property type="nucleotide sequence ID" value="NZ_FWWU01000005.1"/>
</dbReference>
<keyword evidence="4" id="KW-1185">Reference proteome</keyword>
<protein>
    <submittedName>
        <fullName evidence="3">Uncharacterized protein</fullName>
    </submittedName>
</protein>
<dbReference type="EMBL" id="FWWU01000005">
    <property type="protein sequence ID" value="SMB81681.1"/>
    <property type="molecule type" value="Genomic_DNA"/>
</dbReference>
<reference evidence="3 4" key="1">
    <citation type="submission" date="2017-04" db="EMBL/GenBank/DDBJ databases">
        <authorList>
            <person name="Afonso C.L."/>
            <person name="Miller P.J."/>
            <person name="Scott M.A."/>
            <person name="Spackman E."/>
            <person name="Goraichik I."/>
            <person name="Dimitrov K.M."/>
            <person name="Suarez D.L."/>
            <person name="Swayne D.E."/>
        </authorList>
    </citation>
    <scope>NUCLEOTIDE SEQUENCE [LARGE SCALE GENOMIC DNA]</scope>
    <source>
        <strain evidence="3 4">KR-140</strain>
    </source>
</reference>
<evidence type="ECO:0000256" key="1">
    <source>
        <dbReference type="SAM" id="MobiDB-lite"/>
    </source>
</evidence>
<sequence>MRKIAAASALLLAQLTLGTALAQSTTPQPTPRTPASTTRPAAVPPVTPVGAGTGTAAEDPCAQFSVDANRGTKLTADQEAQRVASERRCQEAHTGNPDVLLDVPNLSVEEITLEVDNLRAHVALDARLANLLQLTAGADVSIDKVKLTIKGVRAEALLKVNLDNVARIIDRTLTTIDRNPQILERLLTTVDNTVNTVGGVANTALQPGGVVDKAVGTVGQTLNNVTQPGGVLTQTVNSLGQTVQRTVDATGNIVERTVTSAGQVLGQTLTVGNISSLKVLKETNNAAGQIVRQLQDTTGAIFEVTLDQGNKVIAYRLLQAAAGNTTPASGGK</sequence>
<name>A0A1W1ULJ4_9DEIO</name>
<dbReference type="STRING" id="695939.SAMN00790413_04676"/>
<feature type="region of interest" description="Disordered" evidence="1">
    <location>
        <begin position="22"/>
        <end position="58"/>
    </location>
</feature>
<feature type="chain" id="PRO_5012777315" evidence="2">
    <location>
        <begin position="23"/>
        <end position="332"/>
    </location>
</feature>